<dbReference type="PANTHER" id="PTHR37422">
    <property type="entry name" value="TEICHURONIC ACID BIOSYNTHESIS PROTEIN TUAE"/>
    <property type="match status" value="1"/>
</dbReference>
<feature type="transmembrane region" description="Helical" evidence="5">
    <location>
        <begin position="34"/>
        <end position="53"/>
    </location>
</feature>
<dbReference type="GO" id="GO:0016874">
    <property type="term" value="F:ligase activity"/>
    <property type="evidence" value="ECO:0007669"/>
    <property type="project" value="UniProtKB-KW"/>
</dbReference>
<keyword evidence="2 5" id="KW-0812">Transmembrane</keyword>
<feature type="transmembrane region" description="Helical" evidence="5">
    <location>
        <begin position="246"/>
        <end position="264"/>
    </location>
</feature>
<dbReference type="InterPro" id="IPR051533">
    <property type="entry name" value="WaaL-like"/>
</dbReference>
<proteinExistence type="predicted"/>
<dbReference type="Pfam" id="PF04932">
    <property type="entry name" value="Wzy_C"/>
    <property type="match status" value="1"/>
</dbReference>
<keyword evidence="4 5" id="KW-0472">Membrane</keyword>
<name>A0ABT4UKN3_9BACT</name>
<keyword evidence="3 5" id="KW-1133">Transmembrane helix</keyword>
<evidence type="ECO:0000256" key="4">
    <source>
        <dbReference type="ARBA" id="ARBA00023136"/>
    </source>
</evidence>
<dbReference type="InterPro" id="IPR007016">
    <property type="entry name" value="O-antigen_ligase-rel_domated"/>
</dbReference>
<evidence type="ECO:0000256" key="2">
    <source>
        <dbReference type="ARBA" id="ARBA00022692"/>
    </source>
</evidence>
<feature type="transmembrane region" description="Helical" evidence="5">
    <location>
        <begin position="59"/>
        <end position="91"/>
    </location>
</feature>
<evidence type="ECO:0000259" key="6">
    <source>
        <dbReference type="Pfam" id="PF04932"/>
    </source>
</evidence>
<feature type="domain" description="O-antigen ligase-related" evidence="6">
    <location>
        <begin position="61"/>
        <end position="226"/>
    </location>
</feature>
<keyword evidence="7" id="KW-0436">Ligase</keyword>
<reference evidence="7 8" key="1">
    <citation type="submission" date="2022-12" db="EMBL/GenBank/DDBJ databases">
        <title>Chitinophagaceae gen. sp. nov., a new member of the family Chitinophagaceae, isolated from soil in a chemical factory.</title>
        <authorList>
            <person name="Ke Z."/>
        </authorList>
    </citation>
    <scope>NUCLEOTIDE SEQUENCE [LARGE SCALE GENOMIC DNA]</scope>
    <source>
        <strain evidence="7 8">LY-5</strain>
    </source>
</reference>
<dbReference type="PANTHER" id="PTHR37422:SF13">
    <property type="entry name" value="LIPOPOLYSACCHARIDE BIOSYNTHESIS PROTEIN PA4999-RELATED"/>
    <property type="match status" value="1"/>
</dbReference>
<protein>
    <submittedName>
        <fullName evidence="7">O-antigen ligase family protein</fullName>
    </submittedName>
</protein>
<feature type="transmembrane region" description="Helical" evidence="5">
    <location>
        <begin position="111"/>
        <end position="133"/>
    </location>
</feature>
<evidence type="ECO:0000256" key="3">
    <source>
        <dbReference type="ARBA" id="ARBA00022989"/>
    </source>
</evidence>
<organism evidence="7 8">
    <name type="scientific">Polluticaenibacter yanchengensis</name>
    <dbReference type="NCBI Taxonomy" id="3014562"/>
    <lineage>
        <taxon>Bacteria</taxon>
        <taxon>Pseudomonadati</taxon>
        <taxon>Bacteroidota</taxon>
        <taxon>Chitinophagia</taxon>
        <taxon>Chitinophagales</taxon>
        <taxon>Chitinophagaceae</taxon>
        <taxon>Polluticaenibacter</taxon>
    </lineage>
</organism>
<comment type="caution">
    <text evidence="7">The sequence shown here is derived from an EMBL/GenBank/DDBJ whole genome shotgun (WGS) entry which is preliminary data.</text>
</comment>
<dbReference type="EMBL" id="JAQGEF010000010">
    <property type="protein sequence ID" value="MDA3615164.1"/>
    <property type="molecule type" value="Genomic_DNA"/>
</dbReference>
<feature type="transmembrane region" description="Helical" evidence="5">
    <location>
        <begin position="217"/>
        <end position="234"/>
    </location>
</feature>
<dbReference type="RefSeq" id="WP_407031488.1">
    <property type="nucleotide sequence ID" value="NZ_JAQGEF010000010.1"/>
</dbReference>
<keyword evidence="8" id="KW-1185">Reference proteome</keyword>
<feature type="transmembrane region" description="Helical" evidence="5">
    <location>
        <begin position="270"/>
        <end position="292"/>
    </location>
</feature>
<evidence type="ECO:0000256" key="5">
    <source>
        <dbReference type="SAM" id="Phobius"/>
    </source>
</evidence>
<evidence type="ECO:0000256" key="1">
    <source>
        <dbReference type="ARBA" id="ARBA00004141"/>
    </source>
</evidence>
<dbReference type="Proteomes" id="UP001210231">
    <property type="component" value="Unassembled WGS sequence"/>
</dbReference>
<gene>
    <name evidence="7" type="ORF">O3P16_10125</name>
</gene>
<evidence type="ECO:0000313" key="7">
    <source>
        <dbReference type="EMBL" id="MDA3615164.1"/>
    </source>
</evidence>
<comment type="subcellular location">
    <subcellularLocation>
        <location evidence="1">Membrane</location>
        <topology evidence="1">Multi-pass membrane protein</topology>
    </subcellularLocation>
</comment>
<evidence type="ECO:0000313" key="8">
    <source>
        <dbReference type="Proteomes" id="UP001210231"/>
    </source>
</evidence>
<accession>A0ABT4UKN3</accession>
<sequence>MFSVFRASSFEKLEFSVSANFQTAGSITNQVSSLLGAGATIIVLIYVAGKSIFNKFLDIVLLLLFFGVGLISFSRGGVISGLCAILLILLFPRVKKNKRNRGPLDIEVQNISPLSIIMIMGVFAISFFVINSISNNYLYYRYMGKTEREIRTGFSKDFNANKFTSGRTNIMEGDIDIFLNNPALGVGVGNSAYYRIVDGKAYNIASHTESTRLLAEHGSLGLIMLIMIFIHPIFRAFNEKNNFQRLIIISLFTIAITVTFHNAMRTCITPVLFALTFLLVVPNNIDKSYFAVRKTSFFRRKKPLPNPLATPV</sequence>